<feature type="compositionally biased region" description="Basic and acidic residues" evidence="14">
    <location>
        <begin position="112"/>
        <end position="122"/>
    </location>
</feature>
<keyword evidence="5" id="KW-0832">Ubl conjugation</keyword>
<feature type="compositionally biased region" description="Low complexity" evidence="14">
    <location>
        <begin position="214"/>
        <end position="223"/>
    </location>
</feature>
<feature type="domain" description="Orange" evidence="16">
    <location>
        <begin position="344"/>
        <end position="377"/>
    </location>
</feature>
<evidence type="ECO:0000256" key="11">
    <source>
        <dbReference type="ARBA" id="ARBA00040229"/>
    </source>
</evidence>
<dbReference type="GO" id="GO:0046983">
    <property type="term" value="F:protein dimerization activity"/>
    <property type="evidence" value="ECO:0007669"/>
    <property type="project" value="InterPro"/>
</dbReference>
<dbReference type="OrthoDB" id="690068at2759"/>
<evidence type="ECO:0000256" key="1">
    <source>
        <dbReference type="ARBA" id="ARBA00004123"/>
    </source>
</evidence>
<dbReference type="GO" id="GO:0005737">
    <property type="term" value="C:cytoplasm"/>
    <property type="evidence" value="ECO:0007669"/>
    <property type="project" value="UniProtKB-SubCell"/>
</dbReference>
<evidence type="ECO:0000313" key="18">
    <source>
        <dbReference type="Proteomes" id="UP000700334"/>
    </source>
</evidence>
<evidence type="ECO:0000256" key="8">
    <source>
        <dbReference type="ARBA" id="ARBA00023125"/>
    </source>
</evidence>
<dbReference type="GO" id="GO:0003677">
    <property type="term" value="F:DNA binding"/>
    <property type="evidence" value="ECO:0007669"/>
    <property type="project" value="UniProtKB-KW"/>
</dbReference>
<comment type="subcellular location">
    <subcellularLocation>
        <location evidence="2">Cytoplasm</location>
    </subcellularLocation>
    <subcellularLocation>
        <location evidence="1">Nucleus</location>
    </subcellularLocation>
</comment>
<name>A0A8J6AGL7_GALPY</name>
<dbReference type="Pfam" id="PF07527">
    <property type="entry name" value="Hairy_orange"/>
    <property type="match status" value="1"/>
</dbReference>
<evidence type="ECO:0000256" key="3">
    <source>
        <dbReference type="ARBA" id="ARBA00022491"/>
    </source>
</evidence>
<evidence type="ECO:0000256" key="13">
    <source>
        <dbReference type="ARBA" id="ARBA00064243"/>
    </source>
</evidence>
<evidence type="ECO:0000256" key="14">
    <source>
        <dbReference type="SAM" id="MobiDB-lite"/>
    </source>
</evidence>
<organism evidence="17 18">
    <name type="scientific">Galemys pyrenaicus</name>
    <name type="common">Iberian desman</name>
    <name type="synonym">Pyrenean desman</name>
    <dbReference type="NCBI Taxonomy" id="202257"/>
    <lineage>
        <taxon>Eukaryota</taxon>
        <taxon>Metazoa</taxon>
        <taxon>Chordata</taxon>
        <taxon>Craniata</taxon>
        <taxon>Vertebrata</taxon>
        <taxon>Euteleostomi</taxon>
        <taxon>Mammalia</taxon>
        <taxon>Eutheria</taxon>
        <taxon>Laurasiatheria</taxon>
        <taxon>Eulipotyphla</taxon>
        <taxon>Talpidae</taxon>
        <taxon>Galemys</taxon>
    </lineage>
</organism>
<dbReference type="Pfam" id="PF00010">
    <property type="entry name" value="HLH"/>
    <property type="match status" value="1"/>
</dbReference>
<dbReference type="CDD" id="cd19749">
    <property type="entry name" value="bHLH-O_DEC1"/>
    <property type="match status" value="1"/>
</dbReference>
<keyword evidence="3" id="KW-0678">Repressor</keyword>
<feature type="compositionally biased region" description="Low complexity" evidence="14">
    <location>
        <begin position="50"/>
        <end position="65"/>
    </location>
</feature>
<evidence type="ECO:0000259" key="15">
    <source>
        <dbReference type="PROSITE" id="PS50888"/>
    </source>
</evidence>
<dbReference type="SUPFAM" id="SSF158457">
    <property type="entry name" value="Orange domain-like"/>
    <property type="match status" value="1"/>
</dbReference>
<comment type="subunit">
    <text evidence="13">Homodimer. Heterodimer with BHLHE41/DEC2. Interacts with TCF3/E47. Interacts with ubiquitin-conjugating enzyme UBE2I/UBC9. Interacts with HDAC1, SUMO1, RXRA and BMAL1.</text>
</comment>
<comment type="caution">
    <text evidence="17">The sequence shown here is derived from an EMBL/GenBank/DDBJ whole genome shotgun (WGS) entry which is preliminary data.</text>
</comment>
<dbReference type="GO" id="GO:0005634">
    <property type="term" value="C:nucleus"/>
    <property type="evidence" value="ECO:0007669"/>
    <property type="project" value="UniProtKB-SubCell"/>
</dbReference>
<keyword evidence="9" id="KW-0804">Transcription</keyword>
<dbReference type="InterPro" id="IPR011598">
    <property type="entry name" value="bHLH_dom"/>
</dbReference>
<dbReference type="Proteomes" id="UP000700334">
    <property type="component" value="Unassembled WGS sequence"/>
</dbReference>
<dbReference type="EMBL" id="JAGFMF010011663">
    <property type="protein sequence ID" value="KAG8516850.1"/>
    <property type="molecule type" value="Genomic_DNA"/>
</dbReference>
<dbReference type="AlphaFoldDB" id="A0A8J6AGL7"/>
<evidence type="ECO:0000256" key="6">
    <source>
        <dbReference type="ARBA" id="ARBA00023015"/>
    </source>
</evidence>
<keyword evidence="8" id="KW-0238">DNA-binding</keyword>
<feature type="region of interest" description="Disordered" evidence="14">
    <location>
        <begin position="214"/>
        <end position="252"/>
    </location>
</feature>
<dbReference type="InterPro" id="IPR050370">
    <property type="entry name" value="HES_HEY"/>
</dbReference>
<evidence type="ECO:0000256" key="9">
    <source>
        <dbReference type="ARBA" id="ARBA00023163"/>
    </source>
</evidence>
<keyword evidence="4" id="KW-1017">Isopeptide bond</keyword>
<dbReference type="InterPro" id="IPR036638">
    <property type="entry name" value="HLH_DNA-bd_sf"/>
</dbReference>
<reference evidence="17" key="1">
    <citation type="journal article" date="2021" name="Evol. Appl.">
        <title>The genome of the Pyrenean desman and the effects of bottlenecks and inbreeding on the genomic landscape of an endangered species.</title>
        <authorList>
            <person name="Escoda L."/>
            <person name="Castresana J."/>
        </authorList>
    </citation>
    <scope>NUCLEOTIDE SEQUENCE</scope>
    <source>
        <strain evidence="17">IBE-C5619</strain>
    </source>
</reference>
<dbReference type="InterPro" id="IPR003650">
    <property type="entry name" value="Orange_dom"/>
</dbReference>
<proteinExistence type="predicted"/>
<keyword evidence="18" id="KW-1185">Reference proteome</keyword>
<dbReference type="GO" id="GO:0006355">
    <property type="term" value="P:regulation of DNA-templated transcription"/>
    <property type="evidence" value="ECO:0007669"/>
    <property type="project" value="InterPro"/>
</dbReference>
<dbReference type="GO" id="GO:0048511">
    <property type="term" value="P:rhythmic process"/>
    <property type="evidence" value="ECO:0007669"/>
    <property type="project" value="UniProtKB-KW"/>
</dbReference>
<dbReference type="SUPFAM" id="SSF47459">
    <property type="entry name" value="HLH, helix-loop-helix DNA-binding domain"/>
    <property type="match status" value="1"/>
</dbReference>
<evidence type="ECO:0000256" key="12">
    <source>
        <dbReference type="ARBA" id="ARBA00042387"/>
    </source>
</evidence>
<gene>
    <name evidence="17" type="ORF">J0S82_013404</name>
</gene>
<evidence type="ECO:0000256" key="5">
    <source>
        <dbReference type="ARBA" id="ARBA00022843"/>
    </source>
</evidence>
<dbReference type="PANTHER" id="PTHR10985">
    <property type="entry name" value="BASIC HELIX-LOOP-HELIX TRANSCRIPTION FACTOR, HES-RELATED"/>
    <property type="match status" value="1"/>
</dbReference>
<evidence type="ECO:0000256" key="10">
    <source>
        <dbReference type="ARBA" id="ARBA00023242"/>
    </source>
</evidence>
<feature type="compositionally biased region" description="Basic and acidic residues" evidence="14">
    <location>
        <begin position="66"/>
        <end position="78"/>
    </location>
</feature>
<dbReference type="SMART" id="SM00511">
    <property type="entry name" value="ORANGE"/>
    <property type="match status" value="1"/>
</dbReference>
<accession>A0A8J6AGL7</accession>
<evidence type="ECO:0000256" key="2">
    <source>
        <dbReference type="ARBA" id="ARBA00004496"/>
    </source>
</evidence>
<dbReference type="FunFam" id="4.10.280.10:FF:000020">
    <property type="entry name" value="class E basic helix-loop-helix protein 40"/>
    <property type="match status" value="1"/>
</dbReference>
<sequence>MASLPRLDPSVGTSKKTSGLTRANKCSRIHNVSTPQRLAERTDNKASLVLGSRGADGARALAASLRAERSPSRAEPPRHARPQLRRRSPRSSAQPDGRQRAQPEPPSPPGRSRADARVRERTAAPARRAMERIPSAQPPPACLPKAPALEPADLSGVDFAHMYQVYKSRRGIKRSEDSKVSAAPRPPHALGLRENFPALETGWHAGSARCSSGPLGAGARAARGAGGAPPPRLPAARRDRPGRSPLPRCAPQETYKLPHRLIEKKRRDRINECIAQLKDLLPEHLKLTTLGHLEKAVVLELTLKHVKALTNLIDQQQQKILALQSGLQAGELSGRSIDAGQEMFCSGFQTCAREVLQYLAKHENTRDVTSSQLVTHLHHVVSELLPGATSRKSADPAPKAMDFKEKPSALAKGSEGPGKNCVPVIQRTFAHSSGEQSGSDTDTDSGYGGESEKGDLRGEHPYFKSDHGCRLPVGERISAIKQESEEPPPKKSRMQLSDDEGHFPSSDLISSPFLGPHPHQPPFCLPFYLIPPSATAYLPMLEKCWYPTSVPVLYPGLNASAAALSSFMNPDKLPAPLLMPQRLPSPLPAHPAIDSSALFQALKQIPPLNLEAKD</sequence>
<dbReference type="PROSITE" id="PS51054">
    <property type="entry name" value="ORANGE"/>
    <property type="match status" value="1"/>
</dbReference>
<keyword evidence="7" id="KW-0090">Biological rhythms</keyword>
<keyword evidence="10" id="KW-0539">Nucleus</keyword>
<dbReference type="PROSITE" id="PS50888">
    <property type="entry name" value="BHLH"/>
    <property type="match status" value="1"/>
</dbReference>
<evidence type="ECO:0000256" key="7">
    <source>
        <dbReference type="ARBA" id="ARBA00023108"/>
    </source>
</evidence>
<feature type="region of interest" description="Disordered" evidence="14">
    <location>
        <begin position="430"/>
        <end position="512"/>
    </location>
</feature>
<feature type="compositionally biased region" description="Polar residues" evidence="14">
    <location>
        <begin position="11"/>
        <end position="21"/>
    </location>
</feature>
<feature type="compositionally biased region" description="Basic residues" evidence="14">
    <location>
        <begin position="79"/>
        <end position="89"/>
    </location>
</feature>
<feature type="region of interest" description="Disordered" evidence="14">
    <location>
        <begin position="171"/>
        <end position="192"/>
    </location>
</feature>
<evidence type="ECO:0000259" key="16">
    <source>
        <dbReference type="PROSITE" id="PS51054"/>
    </source>
</evidence>
<protein>
    <recommendedName>
        <fullName evidence="11">Class E basic helix-loop-helix protein 40</fullName>
    </recommendedName>
    <alternativeName>
        <fullName evidence="12">Class B basic helix-loop-helix protein 2</fullName>
    </alternativeName>
</protein>
<dbReference type="Gene3D" id="6.10.250.980">
    <property type="match status" value="1"/>
</dbReference>
<evidence type="ECO:0000313" key="17">
    <source>
        <dbReference type="EMBL" id="KAG8516850.1"/>
    </source>
</evidence>
<feature type="region of interest" description="Disordered" evidence="14">
    <location>
        <begin position="1"/>
        <end position="141"/>
    </location>
</feature>
<feature type="compositionally biased region" description="Basic and acidic residues" evidence="14">
    <location>
        <begin position="450"/>
        <end position="469"/>
    </location>
</feature>
<feature type="domain" description="BHLH" evidence="15">
    <location>
        <begin position="254"/>
        <end position="309"/>
    </location>
</feature>
<dbReference type="SMART" id="SM00353">
    <property type="entry name" value="HLH"/>
    <property type="match status" value="1"/>
</dbReference>
<keyword evidence="6" id="KW-0805">Transcription regulation</keyword>
<dbReference type="Gene3D" id="4.10.280.10">
    <property type="entry name" value="Helix-loop-helix DNA-binding domain"/>
    <property type="match status" value="1"/>
</dbReference>
<evidence type="ECO:0000256" key="4">
    <source>
        <dbReference type="ARBA" id="ARBA00022499"/>
    </source>
</evidence>